<keyword evidence="6 10" id="KW-0378">Hydrolase</keyword>
<dbReference type="InterPro" id="IPR010914">
    <property type="entry name" value="RsgA_GTPase_dom"/>
</dbReference>
<organism evidence="13 14">
    <name type="scientific">Desulfobacula phenolica</name>
    <dbReference type="NCBI Taxonomy" id="90732"/>
    <lineage>
        <taxon>Bacteria</taxon>
        <taxon>Pseudomonadati</taxon>
        <taxon>Thermodesulfobacteriota</taxon>
        <taxon>Desulfobacteria</taxon>
        <taxon>Desulfobacterales</taxon>
        <taxon>Desulfobacteraceae</taxon>
        <taxon>Desulfobacula</taxon>
    </lineage>
</organism>
<name>A0A1H2FQU8_9BACT</name>
<dbReference type="PANTHER" id="PTHR32120">
    <property type="entry name" value="SMALL RIBOSOMAL SUBUNIT BIOGENESIS GTPASE RSGA"/>
    <property type="match status" value="1"/>
</dbReference>
<feature type="binding site" evidence="10">
    <location>
        <begin position="165"/>
        <end position="168"/>
    </location>
    <ligand>
        <name>GTP</name>
        <dbReference type="ChEBI" id="CHEBI:37565"/>
    </ligand>
</feature>
<dbReference type="GO" id="GO:0003924">
    <property type="term" value="F:GTPase activity"/>
    <property type="evidence" value="ECO:0007669"/>
    <property type="project" value="UniProtKB-UniRule"/>
</dbReference>
<dbReference type="SUPFAM" id="SSF52540">
    <property type="entry name" value="P-loop containing nucleoside triphosphate hydrolases"/>
    <property type="match status" value="1"/>
</dbReference>
<keyword evidence="1 10" id="KW-0963">Cytoplasm</keyword>
<feature type="binding site" evidence="10">
    <location>
        <position position="305"/>
    </location>
    <ligand>
        <name>Zn(2+)</name>
        <dbReference type="ChEBI" id="CHEBI:29105"/>
    </ligand>
</feature>
<dbReference type="Proteomes" id="UP000199608">
    <property type="component" value="Unassembled WGS sequence"/>
</dbReference>
<evidence type="ECO:0000259" key="12">
    <source>
        <dbReference type="PROSITE" id="PS51721"/>
    </source>
</evidence>
<evidence type="ECO:0000256" key="4">
    <source>
        <dbReference type="ARBA" id="ARBA00022730"/>
    </source>
</evidence>
<dbReference type="GO" id="GO:0019843">
    <property type="term" value="F:rRNA binding"/>
    <property type="evidence" value="ECO:0007669"/>
    <property type="project" value="UniProtKB-KW"/>
</dbReference>
<feature type="binding site" evidence="10">
    <location>
        <position position="303"/>
    </location>
    <ligand>
        <name>Zn(2+)</name>
        <dbReference type="ChEBI" id="CHEBI:29105"/>
    </ligand>
</feature>
<keyword evidence="9 10" id="KW-0342">GTP-binding</keyword>
<dbReference type="GO" id="GO:0046872">
    <property type="term" value="F:metal ion binding"/>
    <property type="evidence" value="ECO:0007669"/>
    <property type="project" value="UniProtKB-KW"/>
</dbReference>
<gene>
    <name evidence="10" type="primary">rsgA</name>
    <name evidence="13" type="ORF">SAMN04487931_104274</name>
</gene>
<reference evidence="14" key="1">
    <citation type="submission" date="2016-10" db="EMBL/GenBank/DDBJ databases">
        <authorList>
            <person name="Varghese N."/>
            <person name="Submissions S."/>
        </authorList>
    </citation>
    <scope>NUCLEOTIDE SEQUENCE [LARGE SCALE GENOMIC DNA]</scope>
    <source>
        <strain evidence="14">DSM 3384</strain>
    </source>
</reference>
<evidence type="ECO:0000256" key="7">
    <source>
        <dbReference type="ARBA" id="ARBA00022833"/>
    </source>
</evidence>
<evidence type="ECO:0000313" key="14">
    <source>
        <dbReference type="Proteomes" id="UP000199608"/>
    </source>
</evidence>
<evidence type="ECO:0000256" key="9">
    <source>
        <dbReference type="ARBA" id="ARBA00023134"/>
    </source>
</evidence>
<dbReference type="RefSeq" id="WP_092232748.1">
    <property type="nucleotide sequence ID" value="NZ_FNLL01000004.1"/>
</dbReference>
<evidence type="ECO:0000256" key="5">
    <source>
        <dbReference type="ARBA" id="ARBA00022741"/>
    </source>
</evidence>
<proteinExistence type="inferred from homology"/>
<evidence type="ECO:0000313" key="13">
    <source>
        <dbReference type="EMBL" id="SDU09328.1"/>
    </source>
</evidence>
<comment type="subunit">
    <text evidence="10">Monomer. Associates with 30S ribosomal subunit, binds 16S rRNA.</text>
</comment>
<sequence>MMIKKKHTNNIDTNDSLQPLLKMGWDSHFQIHLDNICNDNFFPARVVGVRKNSFLISQGTSERLVTVAGRLSHHKESPFPVTGDWVLVNDKVISAVLPRKNTLSRGATGTHGKQDSQSNKEQIIAANLDTVFIICGLDRDFNIRRLERYLTLVYNCGLTPSIILTKADLHQNPEHYVREVGTVAFNVPVHFISAKDSTGLASLEPYLSQGQTIAMVGSSGAGKSTLVNRLAGKTIQSTNLVSEHLGKGKHTTTSRSLIMMPQGGMVIDNPGIREIGFWDDGGGLNVAFPEIEELANTCRFHNCSHTHEPGCQVLHGLTIGTIRKERLDSYQKMKRELAYLSNRQTKSADRVEKERWKEVSLKIKAINNRRNDHV</sequence>
<accession>A0A1H2FQU8</accession>
<dbReference type="GO" id="GO:0042274">
    <property type="term" value="P:ribosomal small subunit biogenesis"/>
    <property type="evidence" value="ECO:0007669"/>
    <property type="project" value="UniProtKB-UniRule"/>
</dbReference>
<keyword evidence="5 10" id="KW-0547">Nucleotide-binding</keyword>
<keyword evidence="3 10" id="KW-0479">Metal-binding</keyword>
<dbReference type="Pfam" id="PF03193">
    <property type="entry name" value="RsgA_GTPase"/>
    <property type="match status" value="1"/>
</dbReference>
<dbReference type="PANTHER" id="PTHR32120:SF10">
    <property type="entry name" value="SMALL RIBOSOMAL SUBUNIT BIOGENESIS GTPASE RSGA"/>
    <property type="match status" value="1"/>
</dbReference>
<dbReference type="InterPro" id="IPR004881">
    <property type="entry name" value="Ribosome_biogen_GTPase_RsgA"/>
</dbReference>
<comment type="similarity">
    <text evidence="10">Belongs to the TRAFAC class YlqF/YawG GTPase family. RsgA subfamily.</text>
</comment>
<dbReference type="InterPro" id="IPR030378">
    <property type="entry name" value="G_CP_dom"/>
</dbReference>
<keyword evidence="2 10" id="KW-0690">Ribosome biogenesis</keyword>
<dbReference type="PROSITE" id="PS50936">
    <property type="entry name" value="ENGC_GTPASE"/>
    <property type="match status" value="1"/>
</dbReference>
<comment type="subcellular location">
    <subcellularLocation>
        <location evidence="10">Cytoplasm</location>
    </subcellularLocation>
</comment>
<protein>
    <recommendedName>
        <fullName evidence="10">Small ribosomal subunit biogenesis GTPase RsgA</fullName>
        <ecNumber evidence="10">3.6.1.-</ecNumber>
    </recommendedName>
</protein>
<dbReference type="CDD" id="cd01854">
    <property type="entry name" value="YjeQ_EngC"/>
    <property type="match status" value="1"/>
</dbReference>
<evidence type="ECO:0000256" key="1">
    <source>
        <dbReference type="ARBA" id="ARBA00022490"/>
    </source>
</evidence>
<feature type="binding site" evidence="10">
    <location>
        <position position="311"/>
    </location>
    <ligand>
        <name>Zn(2+)</name>
        <dbReference type="ChEBI" id="CHEBI:29105"/>
    </ligand>
</feature>
<dbReference type="Gene3D" id="1.10.40.50">
    <property type="entry name" value="Probable gtpase engc, domain 3"/>
    <property type="match status" value="1"/>
</dbReference>
<dbReference type="EMBL" id="FNLL01000004">
    <property type="protein sequence ID" value="SDU09328.1"/>
    <property type="molecule type" value="Genomic_DNA"/>
</dbReference>
<dbReference type="InterPro" id="IPR027417">
    <property type="entry name" value="P-loop_NTPase"/>
</dbReference>
<feature type="binding site" evidence="10">
    <location>
        <position position="298"/>
    </location>
    <ligand>
        <name>Zn(2+)</name>
        <dbReference type="ChEBI" id="CHEBI:29105"/>
    </ligand>
</feature>
<dbReference type="PROSITE" id="PS51721">
    <property type="entry name" value="G_CP"/>
    <property type="match status" value="1"/>
</dbReference>
<comment type="function">
    <text evidence="10">One of several proteins that assist in the late maturation steps of the functional core of the 30S ribosomal subunit. Helps release RbfA from mature subunits. May play a role in the assembly of ribosomal proteins into the subunit. Circularly permuted GTPase that catalyzes slow GTP hydrolysis, GTPase activity is stimulated by the 30S ribosomal subunit.</text>
</comment>
<dbReference type="HAMAP" id="MF_01820">
    <property type="entry name" value="GTPase_RsgA"/>
    <property type="match status" value="1"/>
</dbReference>
<dbReference type="EC" id="3.6.1.-" evidence="10"/>
<evidence type="ECO:0000256" key="2">
    <source>
        <dbReference type="ARBA" id="ARBA00022517"/>
    </source>
</evidence>
<evidence type="ECO:0000259" key="11">
    <source>
        <dbReference type="PROSITE" id="PS50936"/>
    </source>
</evidence>
<dbReference type="AlphaFoldDB" id="A0A1H2FQU8"/>
<dbReference type="GO" id="GO:0005737">
    <property type="term" value="C:cytoplasm"/>
    <property type="evidence" value="ECO:0007669"/>
    <property type="project" value="UniProtKB-SubCell"/>
</dbReference>
<evidence type="ECO:0000256" key="10">
    <source>
        <dbReference type="HAMAP-Rule" id="MF_01820"/>
    </source>
</evidence>
<keyword evidence="8 10" id="KW-0694">RNA-binding</keyword>
<feature type="domain" description="EngC GTPase" evidence="11">
    <location>
        <begin position="126"/>
        <end position="273"/>
    </location>
</feature>
<evidence type="ECO:0000256" key="3">
    <source>
        <dbReference type="ARBA" id="ARBA00022723"/>
    </source>
</evidence>
<keyword evidence="4 10" id="KW-0699">rRNA-binding</keyword>
<feature type="binding site" evidence="10">
    <location>
        <begin position="217"/>
        <end position="225"/>
    </location>
    <ligand>
        <name>GTP</name>
        <dbReference type="ChEBI" id="CHEBI:37565"/>
    </ligand>
</feature>
<feature type="domain" description="CP-type G" evidence="12">
    <location>
        <begin position="120"/>
        <end position="275"/>
    </location>
</feature>
<dbReference type="GO" id="GO:0005525">
    <property type="term" value="F:GTP binding"/>
    <property type="evidence" value="ECO:0007669"/>
    <property type="project" value="UniProtKB-UniRule"/>
</dbReference>
<evidence type="ECO:0000256" key="6">
    <source>
        <dbReference type="ARBA" id="ARBA00022801"/>
    </source>
</evidence>
<keyword evidence="14" id="KW-1185">Reference proteome</keyword>
<evidence type="ECO:0000256" key="8">
    <source>
        <dbReference type="ARBA" id="ARBA00022884"/>
    </source>
</evidence>
<keyword evidence="7 10" id="KW-0862">Zinc</keyword>
<dbReference type="Gene3D" id="3.40.50.300">
    <property type="entry name" value="P-loop containing nucleotide triphosphate hydrolases"/>
    <property type="match status" value="1"/>
</dbReference>
<dbReference type="NCBIfam" id="TIGR00157">
    <property type="entry name" value="ribosome small subunit-dependent GTPase A"/>
    <property type="match status" value="1"/>
</dbReference>
<comment type="cofactor">
    <cofactor evidence="10">
        <name>Zn(2+)</name>
        <dbReference type="ChEBI" id="CHEBI:29105"/>
    </cofactor>
    <text evidence="10">Binds 1 zinc ion per subunit.</text>
</comment>